<dbReference type="OrthoDB" id="7565449at2"/>
<name>A0A4S1W8I6_9SPHN</name>
<reference evidence="1 2" key="1">
    <citation type="submission" date="2019-04" db="EMBL/GenBank/DDBJ databases">
        <title>Sphingomonas psychrotolerans sp. nov., isolated from soil in the Tianshan Mountains, Xinjiang, China.</title>
        <authorList>
            <person name="Luo Y."/>
            <person name="Sheng H."/>
        </authorList>
    </citation>
    <scope>NUCLEOTIDE SEQUENCE [LARGE SCALE GENOMIC DNA]</scope>
    <source>
        <strain evidence="1 2">KIS18-15</strain>
    </source>
</reference>
<accession>A0A4S1W8I6</accession>
<protein>
    <submittedName>
        <fullName evidence="1">Uncharacterized protein</fullName>
    </submittedName>
</protein>
<comment type="caution">
    <text evidence="1">The sequence shown here is derived from an EMBL/GenBank/DDBJ whole genome shotgun (WGS) entry which is preliminary data.</text>
</comment>
<organism evidence="1 2">
    <name type="scientific">Sphingomonas naasensis</name>
    <dbReference type="NCBI Taxonomy" id="1344951"/>
    <lineage>
        <taxon>Bacteria</taxon>
        <taxon>Pseudomonadati</taxon>
        <taxon>Pseudomonadota</taxon>
        <taxon>Alphaproteobacteria</taxon>
        <taxon>Sphingomonadales</taxon>
        <taxon>Sphingomonadaceae</taxon>
        <taxon>Sphingomonas</taxon>
    </lineage>
</organism>
<dbReference type="AlphaFoldDB" id="A0A4S1W8I6"/>
<keyword evidence="2" id="KW-1185">Reference proteome</keyword>
<dbReference type="EMBL" id="SRXU01000008">
    <property type="protein sequence ID" value="TGX39201.1"/>
    <property type="molecule type" value="Genomic_DNA"/>
</dbReference>
<gene>
    <name evidence="1" type="ORF">E5A74_16930</name>
</gene>
<sequence length="97" mass="10449">MPDIPAPGAADYDGLYDQDAAADRCAVAAETQAQQFARLARVTAITDNLWNGKSWVIKGRVEVAESYNDATKPSHKFRCSLRAGNEPVVLIEGLGTI</sequence>
<dbReference type="Proteomes" id="UP000309848">
    <property type="component" value="Unassembled WGS sequence"/>
</dbReference>
<proteinExistence type="predicted"/>
<evidence type="ECO:0000313" key="2">
    <source>
        <dbReference type="Proteomes" id="UP000309848"/>
    </source>
</evidence>
<evidence type="ECO:0000313" key="1">
    <source>
        <dbReference type="EMBL" id="TGX39201.1"/>
    </source>
</evidence>